<dbReference type="Pfam" id="PF00903">
    <property type="entry name" value="Glyoxalase"/>
    <property type="match status" value="1"/>
</dbReference>
<dbReference type="OrthoDB" id="10267381at2759"/>
<dbReference type="SUPFAM" id="SSF54593">
    <property type="entry name" value="Glyoxalase/Bleomycin resistance protein/Dihydroxybiphenyl dioxygenase"/>
    <property type="match status" value="1"/>
</dbReference>
<dbReference type="AlphaFoldDB" id="A0A1V9YWZ7"/>
<sequence>MATRLRQLLVLSRDVARSSRFYEEGLGLRLVRQSDSFAEFDVNCGVTLSIKQAHGEAACSAGYSPFLNFDVHDMDETIPRLIMLGAAMDGPIKYPAFGKVAAVRSPDGTMIGLYESNTMDTATSI</sequence>
<dbReference type="InterPro" id="IPR004360">
    <property type="entry name" value="Glyas_Fos-R_dOase_dom"/>
</dbReference>
<dbReference type="PANTHER" id="PTHR33993">
    <property type="entry name" value="GLYOXALASE-RELATED"/>
    <property type="match status" value="1"/>
</dbReference>
<dbReference type="InterPro" id="IPR052164">
    <property type="entry name" value="Anthracycline_SecMetBiosynth"/>
</dbReference>
<protein>
    <recommendedName>
        <fullName evidence="1">VOC domain-containing protein</fullName>
    </recommendedName>
</protein>
<dbReference type="Gene3D" id="3.10.180.10">
    <property type="entry name" value="2,3-Dihydroxybiphenyl 1,2-Dioxygenase, domain 1"/>
    <property type="match status" value="1"/>
</dbReference>
<dbReference type="Proteomes" id="UP000243579">
    <property type="component" value="Unassembled WGS sequence"/>
</dbReference>
<dbReference type="EMBL" id="JNBR01000648">
    <property type="protein sequence ID" value="OQR90255.1"/>
    <property type="molecule type" value="Genomic_DNA"/>
</dbReference>
<keyword evidence="3" id="KW-1185">Reference proteome</keyword>
<evidence type="ECO:0000313" key="3">
    <source>
        <dbReference type="Proteomes" id="UP000243579"/>
    </source>
</evidence>
<reference evidence="2 3" key="1">
    <citation type="journal article" date="2014" name="Genome Biol. Evol.">
        <title>The secreted proteins of Achlya hypogyna and Thraustotheca clavata identify the ancestral oomycete secretome and reveal gene acquisitions by horizontal gene transfer.</title>
        <authorList>
            <person name="Misner I."/>
            <person name="Blouin N."/>
            <person name="Leonard G."/>
            <person name="Richards T.A."/>
            <person name="Lane C.E."/>
        </authorList>
    </citation>
    <scope>NUCLEOTIDE SEQUENCE [LARGE SCALE GENOMIC DNA]</scope>
    <source>
        <strain evidence="2 3">ATCC 48635</strain>
    </source>
</reference>
<comment type="caution">
    <text evidence="2">The sequence shown here is derived from an EMBL/GenBank/DDBJ whole genome shotgun (WGS) entry which is preliminary data.</text>
</comment>
<feature type="domain" description="VOC" evidence="1">
    <location>
        <begin position="4"/>
        <end position="116"/>
    </location>
</feature>
<evidence type="ECO:0000259" key="1">
    <source>
        <dbReference type="PROSITE" id="PS51819"/>
    </source>
</evidence>
<organism evidence="2 3">
    <name type="scientific">Achlya hypogyna</name>
    <name type="common">Oomycete</name>
    <name type="synonym">Protoachlya hypogyna</name>
    <dbReference type="NCBI Taxonomy" id="1202772"/>
    <lineage>
        <taxon>Eukaryota</taxon>
        <taxon>Sar</taxon>
        <taxon>Stramenopiles</taxon>
        <taxon>Oomycota</taxon>
        <taxon>Saprolegniomycetes</taxon>
        <taxon>Saprolegniales</taxon>
        <taxon>Achlyaceae</taxon>
        <taxon>Achlya</taxon>
    </lineage>
</organism>
<gene>
    <name evidence="2" type="ORF">ACHHYP_05676</name>
</gene>
<dbReference type="PROSITE" id="PS51819">
    <property type="entry name" value="VOC"/>
    <property type="match status" value="1"/>
</dbReference>
<dbReference type="CDD" id="cd06587">
    <property type="entry name" value="VOC"/>
    <property type="match status" value="1"/>
</dbReference>
<accession>A0A1V9YWZ7</accession>
<dbReference type="PANTHER" id="PTHR33993:SF14">
    <property type="entry name" value="GB|AAF24581.1"/>
    <property type="match status" value="1"/>
</dbReference>
<dbReference type="InterPro" id="IPR029068">
    <property type="entry name" value="Glyas_Bleomycin-R_OHBP_Dase"/>
</dbReference>
<name>A0A1V9YWZ7_ACHHY</name>
<proteinExistence type="predicted"/>
<dbReference type="InterPro" id="IPR037523">
    <property type="entry name" value="VOC_core"/>
</dbReference>
<evidence type="ECO:0000313" key="2">
    <source>
        <dbReference type="EMBL" id="OQR90255.1"/>
    </source>
</evidence>